<dbReference type="EMBL" id="JAHSTV010000016">
    <property type="protein sequence ID" value="MBV4467017.1"/>
    <property type="molecule type" value="Genomic_DNA"/>
</dbReference>
<gene>
    <name evidence="1" type="ORF">KVG95_27260</name>
</gene>
<reference evidence="1" key="1">
    <citation type="submission" date="2021-06" db="EMBL/GenBank/DDBJ databases">
        <title>Updating the genus Pseudomonas: Description of 43 new species and partition of the Pseudomonas putida group.</title>
        <authorList>
            <person name="Girard L."/>
            <person name="Lood C."/>
            <person name="Vandamme P."/>
            <person name="Rokni-Zadeh H."/>
            <person name="Van Noort V."/>
            <person name="Hofte M."/>
            <person name="Lavigne R."/>
            <person name="De Mot R."/>
        </authorList>
    </citation>
    <scope>NUCLEOTIDE SEQUENCE</scope>
    <source>
        <strain evidence="1">SWRI79</strain>
    </source>
</reference>
<comment type="caution">
    <text evidence="1">The sequence shown here is derived from an EMBL/GenBank/DDBJ whole genome shotgun (WGS) entry which is preliminary data.</text>
</comment>
<dbReference type="Proteomes" id="UP000886900">
    <property type="component" value="Unassembled WGS sequence"/>
</dbReference>
<proteinExistence type="predicted"/>
<keyword evidence="2" id="KW-1185">Reference proteome</keyword>
<evidence type="ECO:0000313" key="1">
    <source>
        <dbReference type="EMBL" id="MBV4467017.1"/>
    </source>
</evidence>
<evidence type="ECO:0000313" key="2">
    <source>
        <dbReference type="Proteomes" id="UP000886900"/>
    </source>
</evidence>
<name>A0ABS6Q2R9_9PSED</name>
<organism evidence="1 2">
    <name type="scientific">Pseudomonas farris</name>
    <dbReference type="NCBI Taxonomy" id="2841207"/>
    <lineage>
        <taxon>Bacteria</taxon>
        <taxon>Pseudomonadati</taxon>
        <taxon>Pseudomonadota</taxon>
        <taxon>Gammaproteobacteria</taxon>
        <taxon>Pseudomonadales</taxon>
        <taxon>Pseudomonadaceae</taxon>
        <taxon>Pseudomonas</taxon>
    </lineage>
</organism>
<dbReference type="RefSeq" id="WP_217858610.1">
    <property type="nucleotide sequence ID" value="NZ_JAHSTV010000016.1"/>
</dbReference>
<protein>
    <submittedName>
        <fullName evidence="1">Uncharacterized protein</fullName>
    </submittedName>
</protein>
<sequence>MSTTAEPIARDVIIIGEPVIGGFVRGSYRYDNADENPEGTSHYKWYLDNVPISGPEGVAIDLRIKSEYSERSIMFAVTPVSSTGETGQEARSAATIVSSDFQGISRGESESSFLKQWGNFSFYGNEPSDRVFVSTGGAFGLIDPNTQDIYFEGQTGWGLPVPPDIINFLKNNPATRLFTTEKDFAALVNNGSSNQLLVWGANIPATHSVKLTDIKSVYSNRVCFAFIYKDATGDANRIGAIGSSGSGGVIPDLIQRALWFDAPVAIHSTENAFAVRTQNGKVYAWGNPNNGGSISADAQLQLGSMFVERIVAAAAAFCAIGRNGEIVTWGKAADGGAIPASKLEAILNDGGVNSVTASTTAFCAITRDRRKAVSWGLSGEGGLMSESASLIAVRGGVLLCKATRWAFCIISERGEAEAWGAPRYGGASITQATRSEIEAAVKEMHPKPEDARGYVGNRAITVPGILSLYSNDLSFFLLSQQDDGRTRAVVVWGMNTHGGAITSGIRQTLMASLITGVYCTNGAYGVVATQGGVYGAVIAWGATLAMEDAGEIPPELAQYLSSDVVELYSIKRYPFYQAPPPNPPPIDPSFAARRRDGSYVLWGGNVKNQYYKPVPGLISGTLKELL</sequence>
<accession>A0ABS6Q2R9</accession>